<evidence type="ECO:0000313" key="13">
    <source>
        <dbReference type="EMBL" id="VGO14710.1"/>
    </source>
</evidence>
<evidence type="ECO:0000256" key="11">
    <source>
        <dbReference type="HAMAP-Rule" id="MF_00004"/>
    </source>
</evidence>
<evidence type="ECO:0000313" key="14">
    <source>
        <dbReference type="Proteomes" id="UP000366872"/>
    </source>
</evidence>
<evidence type="ECO:0000256" key="10">
    <source>
        <dbReference type="ARBA" id="ARBA00022726"/>
    </source>
</evidence>
<keyword evidence="7 11" id="KW-0963">Cytoplasm</keyword>
<dbReference type="AlphaFoldDB" id="A0A6C2U427"/>
<dbReference type="EC" id="2.4.2.7" evidence="6 11"/>
<comment type="function">
    <text evidence="2 11">Catalyzes a salvage reaction resulting in the formation of AMP, that is energically less costly than de novo synthesis.</text>
</comment>
<keyword evidence="14" id="KW-1185">Reference proteome</keyword>
<evidence type="ECO:0000256" key="3">
    <source>
        <dbReference type="ARBA" id="ARBA00004496"/>
    </source>
</evidence>
<evidence type="ECO:0000256" key="6">
    <source>
        <dbReference type="ARBA" id="ARBA00011893"/>
    </source>
</evidence>
<dbReference type="SUPFAM" id="SSF53271">
    <property type="entry name" value="PRTase-like"/>
    <property type="match status" value="1"/>
</dbReference>
<dbReference type="PANTHER" id="PTHR32315:SF3">
    <property type="entry name" value="ADENINE PHOSPHORIBOSYLTRANSFERASE"/>
    <property type="match status" value="1"/>
</dbReference>
<dbReference type="GO" id="GO:0006168">
    <property type="term" value="P:adenine salvage"/>
    <property type="evidence" value="ECO:0007669"/>
    <property type="project" value="InterPro"/>
</dbReference>
<name>A0A6C2U427_PONDE</name>
<accession>A0A6C2U427</accession>
<evidence type="ECO:0000256" key="7">
    <source>
        <dbReference type="ARBA" id="ARBA00022490"/>
    </source>
</evidence>
<dbReference type="InterPro" id="IPR005764">
    <property type="entry name" value="Ade_phspho_trans"/>
</dbReference>
<comment type="similarity">
    <text evidence="5 11">Belongs to the purine/pyrimidine phosphoribosyltransferase family.</text>
</comment>
<dbReference type="Gene3D" id="3.40.50.2020">
    <property type="match status" value="1"/>
</dbReference>
<keyword evidence="10 11" id="KW-0660">Purine salvage</keyword>
<dbReference type="NCBIfam" id="NF002634">
    <property type="entry name" value="PRK02304.1-3"/>
    <property type="match status" value="1"/>
</dbReference>
<dbReference type="GO" id="GO:0005737">
    <property type="term" value="C:cytoplasm"/>
    <property type="evidence" value="ECO:0007669"/>
    <property type="project" value="UniProtKB-SubCell"/>
</dbReference>
<comment type="subunit">
    <text evidence="11">Homodimer.</text>
</comment>
<dbReference type="GO" id="GO:0044209">
    <property type="term" value="P:AMP salvage"/>
    <property type="evidence" value="ECO:0007669"/>
    <property type="project" value="UniProtKB-UniRule"/>
</dbReference>
<evidence type="ECO:0000259" key="12">
    <source>
        <dbReference type="Pfam" id="PF00156"/>
    </source>
</evidence>
<dbReference type="InterPro" id="IPR050054">
    <property type="entry name" value="UPRTase/APRTase"/>
</dbReference>
<dbReference type="NCBIfam" id="TIGR01090">
    <property type="entry name" value="apt"/>
    <property type="match status" value="1"/>
</dbReference>
<dbReference type="UniPathway" id="UPA00588">
    <property type="reaction ID" value="UER00646"/>
</dbReference>
<evidence type="ECO:0000256" key="9">
    <source>
        <dbReference type="ARBA" id="ARBA00022679"/>
    </source>
</evidence>
<gene>
    <name evidence="11 13" type="primary">apt</name>
    <name evidence="13" type="ORF">PDESU_03278</name>
</gene>
<dbReference type="Proteomes" id="UP000366872">
    <property type="component" value="Unassembled WGS sequence"/>
</dbReference>
<dbReference type="EMBL" id="CAAHFG010000002">
    <property type="protein sequence ID" value="VGO14710.1"/>
    <property type="molecule type" value="Genomic_DNA"/>
</dbReference>
<evidence type="ECO:0000256" key="5">
    <source>
        <dbReference type="ARBA" id="ARBA00008391"/>
    </source>
</evidence>
<dbReference type="GO" id="GO:0006166">
    <property type="term" value="P:purine ribonucleoside salvage"/>
    <property type="evidence" value="ECO:0007669"/>
    <property type="project" value="UniProtKB-UniRule"/>
</dbReference>
<dbReference type="GO" id="GO:0016208">
    <property type="term" value="F:AMP binding"/>
    <property type="evidence" value="ECO:0007669"/>
    <property type="project" value="TreeGrafter"/>
</dbReference>
<dbReference type="PANTHER" id="PTHR32315">
    <property type="entry name" value="ADENINE PHOSPHORIBOSYLTRANSFERASE"/>
    <property type="match status" value="1"/>
</dbReference>
<dbReference type="InterPro" id="IPR000836">
    <property type="entry name" value="PRTase_dom"/>
</dbReference>
<dbReference type="NCBIfam" id="NF002636">
    <property type="entry name" value="PRK02304.1-5"/>
    <property type="match status" value="1"/>
</dbReference>
<evidence type="ECO:0000256" key="8">
    <source>
        <dbReference type="ARBA" id="ARBA00022676"/>
    </source>
</evidence>
<sequence length="172" mass="18665">MEQLKAAIRDIPDFPKPGVGFKDITPLLADPATFKLAIDLFKERHAGNQIDMVVGIEARGFIFASALAYALGAGTCLVRKPGKLPHAVHQQTYELEYGTDTVEIHSDAFKPGQRILIIDDVLATGGTVAATIDLISTNFDVEIVESDFLMELGFLNGRARLGSNPIHALLTY</sequence>
<evidence type="ECO:0000256" key="2">
    <source>
        <dbReference type="ARBA" id="ARBA00003968"/>
    </source>
</evidence>
<comment type="subcellular location">
    <subcellularLocation>
        <location evidence="3 11">Cytoplasm</location>
    </subcellularLocation>
</comment>
<evidence type="ECO:0000256" key="4">
    <source>
        <dbReference type="ARBA" id="ARBA00004659"/>
    </source>
</evidence>
<comment type="catalytic activity">
    <reaction evidence="1 11">
        <text>AMP + diphosphate = 5-phospho-alpha-D-ribose 1-diphosphate + adenine</text>
        <dbReference type="Rhea" id="RHEA:16609"/>
        <dbReference type="ChEBI" id="CHEBI:16708"/>
        <dbReference type="ChEBI" id="CHEBI:33019"/>
        <dbReference type="ChEBI" id="CHEBI:58017"/>
        <dbReference type="ChEBI" id="CHEBI:456215"/>
        <dbReference type="EC" id="2.4.2.7"/>
    </reaction>
</comment>
<dbReference type="HAMAP" id="MF_00004">
    <property type="entry name" value="Aden_phosphoribosyltr"/>
    <property type="match status" value="1"/>
</dbReference>
<dbReference type="Pfam" id="PF00156">
    <property type="entry name" value="Pribosyltran"/>
    <property type="match status" value="1"/>
</dbReference>
<dbReference type="GO" id="GO:0003999">
    <property type="term" value="F:adenine phosphoribosyltransferase activity"/>
    <property type="evidence" value="ECO:0007669"/>
    <property type="project" value="UniProtKB-UniRule"/>
</dbReference>
<organism evidence="13 14">
    <name type="scientific">Pontiella desulfatans</name>
    <dbReference type="NCBI Taxonomy" id="2750659"/>
    <lineage>
        <taxon>Bacteria</taxon>
        <taxon>Pseudomonadati</taxon>
        <taxon>Kiritimatiellota</taxon>
        <taxon>Kiritimatiellia</taxon>
        <taxon>Kiritimatiellales</taxon>
        <taxon>Pontiellaceae</taxon>
        <taxon>Pontiella</taxon>
    </lineage>
</organism>
<feature type="domain" description="Phosphoribosyltransferase" evidence="12">
    <location>
        <begin position="27"/>
        <end position="146"/>
    </location>
</feature>
<keyword evidence="9 11" id="KW-0808">Transferase</keyword>
<comment type="pathway">
    <text evidence="4 11">Purine metabolism; AMP biosynthesis via salvage pathway; AMP from adenine: step 1/1.</text>
</comment>
<dbReference type="GO" id="GO:0002055">
    <property type="term" value="F:adenine binding"/>
    <property type="evidence" value="ECO:0007669"/>
    <property type="project" value="TreeGrafter"/>
</dbReference>
<dbReference type="InterPro" id="IPR029057">
    <property type="entry name" value="PRTase-like"/>
</dbReference>
<proteinExistence type="inferred from homology"/>
<evidence type="ECO:0000256" key="1">
    <source>
        <dbReference type="ARBA" id="ARBA00000868"/>
    </source>
</evidence>
<dbReference type="CDD" id="cd06223">
    <property type="entry name" value="PRTases_typeI"/>
    <property type="match status" value="1"/>
</dbReference>
<keyword evidence="8 11" id="KW-0328">Glycosyltransferase</keyword>
<reference evidence="13 14" key="1">
    <citation type="submission" date="2019-04" db="EMBL/GenBank/DDBJ databases">
        <authorList>
            <person name="Van Vliet M D."/>
        </authorList>
    </citation>
    <scope>NUCLEOTIDE SEQUENCE [LARGE SCALE GENOMIC DNA]</scope>
    <source>
        <strain evidence="13 14">F1</strain>
    </source>
</reference>
<dbReference type="FunFam" id="3.40.50.2020:FF:000021">
    <property type="entry name" value="Adenine phosphoribosyltransferase"/>
    <property type="match status" value="1"/>
</dbReference>
<dbReference type="RefSeq" id="WP_136080344.1">
    <property type="nucleotide sequence ID" value="NZ_CAAHFG010000002.1"/>
</dbReference>
<protein>
    <recommendedName>
        <fullName evidence="6 11">Adenine phosphoribosyltransferase</fullName>
        <shortName evidence="11">APRT</shortName>
        <ecNumber evidence="6 11">2.4.2.7</ecNumber>
    </recommendedName>
</protein>